<reference evidence="9 10" key="1">
    <citation type="submission" date="2019-11" db="EMBL/GenBank/DDBJ databases">
        <title>Paenibacillus monticola sp. nov., a novel PGPR strain isolated from mountain sample in China.</title>
        <authorList>
            <person name="Zhao Q."/>
            <person name="Li H.-P."/>
            <person name="Zhang J.-L."/>
        </authorList>
    </citation>
    <scope>NUCLEOTIDE SEQUENCE [LARGE SCALE GENOMIC DNA]</scope>
    <source>
        <strain evidence="9 10">LC-T2</strain>
    </source>
</reference>
<evidence type="ECO:0000256" key="3">
    <source>
        <dbReference type="ARBA" id="ARBA00022475"/>
    </source>
</evidence>
<dbReference type="SUPFAM" id="SSF161098">
    <property type="entry name" value="MetI-like"/>
    <property type="match status" value="1"/>
</dbReference>
<evidence type="ECO:0000256" key="4">
    <source>
        <dbReference type="ARBA" id="ARBA00022692"/>
    </source>
</evidence>
<dbReference type="Pfam" id="PF00528">
    <property type="entry name" value="BPD_transp_1"/>
    <property type="match status" value="1"/>
</dbReference>
<dbReference type="Proteomes" id="UP000463051">
    <property type="component" value="Unassembled WGS sequence"/>
</dbReference>
<evidence type="ECO:0000256" key="1">
    <source>
        <dbReference type="ARBA" id="ARBA00004651"/>
    </source>
</evidence>
<evidence type="ECO:0000259" key="8">
    <source>
        <dbReference type="PROSITE" id="PS50928"/>
    </source>
</evidence>
<evidence type="ECO:0000256" key="2">
    <source>
        <dbReference type="ARBA" id="ARBA00022448"/>
    </source>
</evidence>
<dbReference type="EMBL" id="WJXB01000005">
    <property type="protein sequence ID" value="MRN54602.1"/>
    <property type="molecule type" value="Genomic_DNA"/>
</dbReference>
<evidence type="ECO:0000256" key="6">
    <source>
        <dbReference type="ARBA" id="ARBA00023136"/>
    </source>
</evidence>
<feature type="transmembrane region" description="Helical" evidence="7">
    <location>
        <begin position="256"/>
        <end position="281"/>
    </location>
</feature>
<feature type="transmembrane region" description="Helical" evidence="7">
    <location>
        <begin position="107"/>
        <end position="127"/>
    </location>
</feature>
<name>A0A7X2H6U8_9BACL</name>
<gene>
    <name evidence="9" type="ORF">GJB61_16580</name>
</gene>
<dbReference type="PANTHER" id="PTHR30151:SF19">
    <property type="entry name" value="ABC TRANSPORTER PERMEASE"/>
    <property type="match status" value="1"/>
</dbReference>
<feature type="transmembrane region" description="Helical" evidence="7">
    <location>
        <begin position="148"/>
        <end position="181"/>
    </location>
</feature>
<accession>A0A7X2H6U8</accession>
<comment type="similarity">
    <text evidence="7">Belongs to the binding-protein-dependent transport system permease family.</text>
</comment>
<protein>
    <submittedName>
        <fullName evidence="9">ABC transporter permease subunit</fullName>
    </submittedName>
</protein>
<keyword evidence="6 7" id="KW-0472">Membrane</keyword>
<comment type="caution">
    <text evidence="9">The sequence shown here is derived from an EMBL/GenBank/DDBJ whole genome shotgun (WGS) entry which is preliminary data.</text>
</comment>
<dbReference type="PANTHER" id="PTHR30151">
    <property type="entry name" value="ALKANE SULFONATE ABC TRANSPORTER-RELATED, MEMBRANE SUBUNIT"/>
    <property type="match status" value="1"/>
</dbReference>
<keyword evidence="2 7" id="KW-0813">Transport</keyword>
<evidence type="ECO:0000313" key="10">
    <source>
        <dbReference type="Proteomes" id="UP000463051"/>
    </source>
</evidence>
<sequence length="290" mass="31957">MAGNGVCREGKLVKHNGQTGDAASRELWLQQMHGEFKKKKQRRRNQVLAVRSGVLLLFFVLWEAGARLGYIDELLFSYPTKVFRQIWGDMVSGSLWPHLGITVGETAVGFVLGTLLGTLLAVIIWWSPFLSAVLDPYMVVFNSMPKVALGPIFIVMFGAGFTAIVVTTLSITVIITTLVVYNSFCSVDPNLIKVVRSFGATRVQVFFKVILPASFPTVVSTLKVNVGMSWVGVIVGEFLVAKSGLGYLIIYGFQVFNFTLVMSSLLIIAAVATAMYQLVLYMEKILLSRQ</sequence>
<organism evidence="9 10">
    <name type="scientific">Paenibacillus monticola</name>
    <dbReference type="NCBI Taxonomy" id="2666075"/>
    <lineage>
        <taxon>Bacteria</taxon>
        <taxon>Bacillati</taxon>
        <taxon>Bacillota</taxon>
        <taxon>Bacilli</taxon>
        <taxon>Bacillales</taxon>
        <taxon>Paenibacillaceae</taxon>
        <taxon>Paenibacillus</taxon>
    </lineage>
</organism>
<dbReference type="AlphaFoldDB" id="A0A7X2H6U8"/>
<keyword evidence="3" id="KW-1003">Cell membrane</keyword>
<comment type="subcellular location">
    <subcellularLocation>
        <location evidence="1 7">Cell membrane</location>
        <topology evidence="1 7">Multi-pass membrane protein</topology>
    </subcellularLocation>
</comment>
<dbReference type="CDD" id="cd06261">
    <property type="entry name" value="TM_PBP2"/>
    <property type="match status" value="1"/>
</dbReference>
<feature type="transmembrane region" description="Helical" evidence="7">
    <location>
        <begin position="229"/>
        <end position="250"/>
    </location>
</feature>
<keyword evidence="5 7" id="KW-1133">Transmembrane helix</keyword>
<proteinExistence type="inferred from homology"/>
<feature type="domain" description="ABC transmembrane type-1" evidence="8">
    <location>
        <begin position="95"/>
        <end position="279"/>
    </location>
</feature>
<feature type="transmembrane region" description="Helical" evidence="7">
    <location>
        <begin position="201"/>
        <end position="222"/>
    </location>
</feature>
<dbReference type="PROSITE" id="PS50928">
    <property type="entry name" value="ABC_TM1"/>
    <property type="match status" value="1"/>
</dbReference>
<dbReference type="InterPro" id="IPR000515">
    <property type="entry name" value="MetI-like"/>
</dbReference>
<evidence type="ECO:0000313" key="9">
    <source>
        <dbReference type="EMBL" id="MRN54602.1"/>
    </source>
</evidence>
<dbReference type="GO" id="GO:0055085">
    <property type="term" value="P:transmembrane transport"/>
    <property type="evidence" value="ECO:0007669"/>
    <property type="project" value="InterPro"/>
</dbReference>
<feature type="transmembrane region" description="Helical" evidence="7">
    <location>
        <begin position="48"/>
        <end position="70"/>
    </location>
</feature>
<evidence type="ECO:0000256" key="5">
    <source>
        <dbReference type="ARBA" id="ARBA00022989"/>
    </source>
</evidence>
<keyword evidence="10" id="KW-1185">Reference proteome</keyword>
<evidence type="ECO:0000256" key="7">
    <source>
        <dbReference type="RuleBase" id="RU363032"/>
    </source>
</evidence>
<dbReference type="Gene3D" id="1.10.3720.10">
    <property type="entry name" value="MetI-like"/>
    <property type="match status" value="1"/>
</dbReference>
<dbReference type="GO" id="GO:0005886">
    <property type="term" value="C:plasma membrane"/>
    <property type="evidence" value="ECO:0007669"/>
    <property type="project" value="UniProtKB-SubCell"/>
</dbReference>
<dbReference type="InterPro" id="IPR035906">
    <property type="entry name" value="MetI-like_sf"/>
</dbReference>
<keyword evidence="4 7" id="KW-0812">Transmembrane</keyword>